<evidence type="ECO:0000313" key="1">
    <source>
        <dbReference type="EMBL" id="PSS16502.1"/>
    </source>
</evidence>
<proteinExistence type="predicted"/>
<dbReference type="STRING" id="857342.A0A2T3AZE3"/>
<dbReference type="AlphaFoldDB" id="A0A2T3AZE3"/>
<gene>
    <name evidence="1" type="ORF">M430DRAFT_66879</name>
</gene>
<keyword evidence="2" id="KW-1185">Reference proteome</keyword>
<dbReference type="PANTHER" id="PTHR21310">
    <property type="entry name" value="AMINOGLYCOSIDE PHOSPHOTRANSFERASE-RELATED-RELATED"/>
    <property type="match status" value="1"/>
</dbReference>
<dbReference type="InterPro" id="IPR011009">
    <property type="entry name" value="Kinase-like_dom_sf"/>
</dbReference>
<dbReference type="Proteomes" id="UP000241818">
    <property type="component" value="Unassembled WGS sequence"/>
</dbReference>
<organism evidence="1 2">
    <name type="scientific">Amorphotheca resinae ATCC 22711</name>
    <dbReference type="NCBI Taxonomy" id="857342"/>
    <lineage>
        <taxon>Eukaryota</taxon>
        <taxon>Fungi</taxon>
        <taxon>Dikarya</taxon>
        <taxon>Ascomycota</taxon>
        <taxon>Pezizomycotina</taxon>
        <taxon>Leotiomycetes</taxon>
        <taxon>Helotiales</taxon>
        <taxon>Amorphothecaceae</taxon>
        <taxon>Amorphotheca</taxon>
    </lineage>
</organism>
<reference evidence="1 2" key="1">
    <citation type="journal article" date="2018" name="New Phytol.">
        <title>Comparative genomics and transcriptomics depict ericoid mycorrhizal fungi as versatile saprotrophs and plant mutualists.</title>
        <authorList>
            <person name="Martino E."/>
            <person name="Morin E."/>
            <person name="Grelet G.A."/>
            <person name="Kuo A."/>
            <person name="Kohler A."/>
            <person name="Daghino S."/>
            <person name="Barry K.W."/>
            <person name="Cichocki N."/>
            <person name="Clum A."/>
            <person name="Dockter R.B."/>
            <person name="Hainaut M."/>
            <person name="Kuo R.C."/>
            <person name="LaButti K."/>
            <person name="Lindahl B.D."/>
            <person name="Lindquist E.A."/>
            <person name="Lipzen A."/>
            <person name="Khouja H.R."/>
            <person name="Magnuson J."/>
            <person name="Murat C."/>
            <person name="Ohm R.A."/>
            <person name="Singer S.W."/>
            <person name="Spatafora J.W."/>
            <person name="Wang M."/>
            <person name="Veneault-Fourrey C."/>
            <person name="Henrissat B."/>
            <person name="Grigoriev I.V."/>
            <person name="Martin F.M."/>
            <person name="Perotto S."/>
        </authorList>
    </citation>
    <scope>NUCLEOTIDE SEQUENCE [LARGE SCALE GENOMIC DNA]</scope>
    <source>
        <strain evidence="1 2">ATCC 22711</strain>
    </source>
</reference>
<protein>
    <recommendedName>
        <fullName evidence="3">Aminoglycoside phosphotransferase domain-containing protein</fullName>
    </recommendedName>
</protein>
<dbReference type="PANTHER" id="PTHR21310:SF37">
    <property type="entry name" value="AMINOGLYCOSIDE PHOSPHOTRANSFERASE DOMAIN-CONTAINING PROTEIN"/>
    <property type="match status" value="1"/>
</dbReference>
<dbReference type="InParanoid" id="A0A2T3AZE3"/>
<dbReference type="OrthoDB" id="3645574at2759"/>
<dbReference type="RefSeq" id="XP_024720010.1">
    <property type="nucleotide sequence ID" value="XM_024869253.1"/>
</dbReference>
<sequence length="511" mass="59054">MLDSLPLLKGSIALDRALSHDDNIFPQIGYPRQKLEFWNYLSARKPEIEAIVAFHLRVPVNMCRVAGEGTWISGSYNVCIPVHINPPSDVRAVLVRIPLPYKVGEAYSHGNVDEKLRCEAASYIWIQQHCPDVPIPSLFGFGFPDGQTFTAPEHVSLLTRMTWHVRRILLSWLRLPTPCRYIGRKSSYTLETGYIIISWVSQGKMLSNSWNTLRHDQTRRSNLFHGLARIMLSLNKCPLPRIGSFTLNNQGFLTLTNRPLTLRLQSLENEGIPTSISKSSTYSAVDLYLLDLLRCHNNRIQYQPNSIHSQTDGEQQLAALTMMRAILQQFTSLDYRYGPFVFTLTDIHQSNIFVDDEWHITSLIDLEWACALPIELQCPPYWISGRAVDCIEHGEPLETFRQIIAEYFDAFEQEERDMALPISHTPIMRRCWDTGSFWYFHALNSPKGLYQLFNEHIQPLFHPEHNEMSIFDKVVAHYWSIGAAEVIQRKIKEEKEYKDRLREAFATNEKE</sequence>
<dbReference type="EMBL" id="KZ679012">
    <property type="protein sequence ID" value="PSS16502.1"/>
    <property type="molecule type" value="Genomic_DNA"/>
</dbReference>
<evidence type="ECO:0000313" key="2">
    <source>
        <dbReference type="Proteomes" id="UP000241818"/>
    </source>
</evidence>
<dbReference type="InterPro" id="IPR051678">
    <property type="entry name" value="AGP_Transferase"/>
</dbReference>
<name>A0A2T3AZE3_AMORE</name>
<accession>A0A2T3AZE3</accession>
<evidence type="ECO:0008006" key="3">
    <source>
        <dbReference type="Google" id="ProtNLM"/>
    </source>
</evidence>
<dbReference type="GeneID" id="36577334"/>
<dbReference type="SUPFAM" id="SSF56112">
    <property type="entry name" value="Protein kinase-like (PK-like)"/>
    <property type="match status" value="1"/>
</dbReference>